<comment type="subunit">
    <text evidence="8">Component of the translation initiation factor 2B (eIF2B) complex which is a heterodecamer of two sets of five different subunits: alpha, beta, gamma, delta and epsilon. Subunits alpha, beta and delta comprise a regulatory subcomplex and subunits epsilon and gamma comprise a catalytic subcomplex. Within the complex, the hexameric regulatory complex resides at the center, with the two heterodimeric catalytic subcomplexes bound on opposite sides.</text>
</comment>
<feature type="compositionally biased region" description="Polar residues" evidence="10">
    <location>
        <begin position="24"/>
        <end position="34"/>
    </location>
</feature>
<evidence type="ECO:0000256" key="7">
    <source>
        <dbReference type="ARBA" id="ARBA00044236"/>
    </source>
</evidence>
<evidence type="ECO:0000313" key="11">
    <source>
        <dbReference type="EMBL" id="KAK3390564.1"/>
    </source>
</evidence>
<feature type="region of interest" description="Disordered" evidence="10">
    <location>
        <begin position="23"/>
        <end position="47"/>
    </location>
</feature>
<evidence type="ECO:0000256" key="9">
    <source>
        <dbReference type="RuleBase" id="RU003814"/>
    </source>
</evidence>
<dbReference type="InterPro" id="IPR000649">
    <property type="entry name" value="IF-2B-related"/>
</dbReference>
<dbReference type="InterPro" id="IPR051501">
    <property type="entry name" value="eIF2B_alpha/beta/delta"/>
</dbReference>
<reference evidence="11" key="1">
    <citation type="journal article" date="2023" name="Mol. Phylogenet. Evol.">
        <title>Genome-scale phylogeny and comparative genomics of the fungal order Sordariales.</title>
        <authorList>
            <person name="Hensen N."/>
            <person name="Bonometti L."/>
            <person name="Westerberg I."/>
            <person name="Brannstrom I.O."/>
            <person name="Guillou S."/>
            <person name="Cros-Aarteil S."/>
            <person name="Calhoun S."/>
            <person name="Haridas S."/>
            <person name="Kuo A."/>
            <person name="Mondo S."/>
            <person name="Pangilinan J."/>
            <person name="Riley R."/>
            <person name="LaButti K."/>
            <person name="Andreopoulos B."/>
            <person name="Lipzen A."/>
            <person name="Chen C."/>
            <person name="Yan M."/>
            <person name="Daum C."/>
            <person name="Ng V."/>
            <person name="Clum A."/>
            <person name="Steindorff A."/>
            <person name="Ohm R.A."/>
            <person name="Martin F."/>
            <person name="Silar P."/>
            <person name="Natvig D.O."/>
            <person name="Lalanne C."/>
            <person name="Gautier V."/>
            <person name="Ament-Velasquez S.L."/>
            <person name="Kruys A."/>
            <person name="Hutchinson M.I."/>
            <person name="Powell A.J."/>
            <person name="Barry K."/>
            <person name="Miller A.N."/>
            <person name="Grigoriev I.V."/>
            <person name="Debuchy R."/>
            <person name="Gladieux P."/>
            <person name="Hiltunen Thoren M."/>
            <person name="Johannesson H."/>
        </authorList>
    </citation>
    <scope>NUCLEOTIDE SEQUENCE</scope>
    <source>
        <strain evidence="11">CBS 232.78</strain>
    </source>
</reference>
<dbReference type="GO" id="GO:0005085">
    <property type="term" value="F:guanyl-nucleotide exchange factor activity"/>
    <property type="evidence" value="ECO:0007669"/>
    <property type="project" value="TreeGrafter"/>
</dbReference>
<evidence type="ECO:0000256" key="6">
    <source>
        <dbReference type="ARBA" id="ARBA00044208"/>
    </source>
</evidence>
<keyword evidence="4" id="KW-0396">Initiation factor</keyword>
<dbReference type="GO" id="GO:0005829">
    <property type="term" value="C:cytosol"/>
    <property type="evidence" value="ECO:0007669"/>
    <property type="project" value="UniProtKB-SubCell"/>
</dbReference>
<evidence type="ECO:0000256" key="2">
    <source>
        <dbReference type="ARBA" id="ARBA00007251"/>
    </source>
</evidence>
<sequence>MATADLIAAPSTGAVAGAEEQLPVRTNTTNQSVAQQEQQQQQNDGPAPFDIVRTYRAMLASDPDLTMPMAAIESLIEVLHATPSSTAMETVEVVKKEKAKLIASSPNPLPILAGADLFEQFLLRSLRGQTAAGTSGGSTDRVLSFEETREHLLHNQQLFARRAKEARDSIAVWGSKRVVDGRVVLTVGGSRVVNKILLHAAATNPGKYFKVIYVLDGSPRSASSVAALREAGIEVETISPAKVAYVLSNQSQINVVLVGTEVVMLNGGVISRMGTCQLAYLTKQVPGSLKRFYVAAETHKIVRKTPLADPMVIQLGVNQKDISKFANLGIDSSSINDDVLAEENEVDYTKPELIDGIITEQGIKTPDQIWQLTEDYI</sequence>
<comment type="caution">
    <text evidence="11">The sequence shown here is derived from an EMBL/GenBank/DDBJ whole genome shotgun (WGS) entry which is preliminary data.</text>
</comment>
<dbReference type="Gene3D" id="3.40.50.10470">
    <property type="entry name" value="Translation initiation factor eif-2b, domain 2"/>
    <property type="match status" value="1"/>
</dbReference>
<gene>
    <name evidence="11" type="ORF">B0H63DRAFT_519773</name>
</gene>
<keyword evidence="3" id="KW-0963">Cytoplasm</keyword>
<dbReference type="InterPro" id="IPR037171">
    <property type="entry name" value="NagB/RpiA_transferase-like"/>
</dbReference>
<evidence type="ECO:0000256" key="8">
    <source>
        <dbReference type="ARBA" id="ARBA00046432"/>
    </source>
</evidence>
<dbReference type="PANTHER" id="PTHR45860">
    <property type="entry name" value="TRANSLATION INITIATION FACTOR EIF-2B SUBUNIT ALPHA"/>
    <property type="match status" value="1"/>
</dbReference>
<comment type="similarity">
    <text evidence="2 9">Belongs to the eIF-2B alpha/beta/delta subunits family.</text>
</comment>
<keyword evidence="12" id="KW-1185">Reference proteome</keyword>
<dbReference type="Proteomes" id="UP001285441">
    <property type="component" value="Unassembled WGS sequence"/>
</dbReference>
<protein>
    <recommendedName>
        <fullName evidence="6">Translation initiation factor eIF2B subunit alpha</fullName>
    </recommendedName>
    <alternativeName>
        <fullName evidence="7">eIF2B GDP-GTP exchange factor subunit alpha</fullName>
    </alternativeName>
</protein>
<evidence type="ECO:0000256" key="3">
    <source>
        <dbReference type="ARBA" id="ARBA00022490"/>
    </source>
</evidence>
<dbReference type="AlphaFoldDB" id="A0AAE0U4W1"/>
<dbReference type="InterPro" id="IPR042529">
    <property type="entry name" value="IF_2B-like_C"/>
</dbReference>
<reference evidence="11" key="2">
    <citation type="submission" date="2023-06" db="EMBL/GenBank/DDBJ databases">
        <authorList>
            <consortium name="Lawrence Berkeley National Laboratory"/>
            <person name="Haridas S."/>
            <person name="Hensen N."/>
            <person name="Bonometti L."/>
            <person name="Westerberg I."/>
            <person name="Brannstrom I.O."/>
            <person name="Guillou S."/>
            <person name="Cros-Aarteil S."/>
            <person name="Calhoun S."/>
            <person name="Kuo A."/>
            <person name="Mondo S."/>
            <person name="Pangilinan J."/>
            <person name="Riley R."/>
            <person name="LaButti K."/>
            <person name="Andreopoulos B."/>
            <person name="Lipzen A."/>
            <person name="Chen C."/>
            <person name="Yanf M."/>
            <person name="Daum C."/>
            <person name="Ng V."/>
            <person name="Clum A."/>
            <person name="Steindorff A."/>
            <person name="Ohm R."/>
            <person name="Martin F."/>
            <person name="Silar P."/>
            <person name="Natvig D."/>
            <person name="Lalanne C."/>
            <person name="Gautier V."/>
            <person name="Ament-velasquez S.L."/>
            <person name="Kruys A."/>
            <person name="Hutchinson M.I."/>
            <person name="Powell A.J."/>
            <person name="Barry K."/>
            <person name="Miller A.N."/>
            <person name="Grigoriev I.V."/>
            <person name="Debuchy R."/>
            <person name="Gladieux P."/>
            <person name="Thoren M.H."/>
            <person name="Johannesson H."/>
        </authorList>
    </citation>
    <scope>NUCLEOTIDE SEQUENCE</scope>
    <source>
        <strain evidence="11">CBS 232.78</strain>
    </source>
</reference>
<comment type="subcellular location">
    <subcellularLocation>
        <location evidence="1">Cytoplasm</location>
        <location evidence="1">Cytosol</location>
    </subcellularLocation>
</comment>
<keyword evidence="5" id="KW-0648">Protein biosynthesis</keyword>
<dbReference type="SUPFAM" id="SSF100950">
    <property type="entry name" value="NagB/RpiA/CoA transferase-like"/>
    <property type="match status" value="1"/>
</dbReference>
<accession>A0AAE0U4W1</accession>
<dbReference type="Pfam" id="PF01008">
    <property type="entry name" value="IF-2B"/>
    <property type="match status" value="1"/>
</dbReference>
<proteinExistence type="inferred from homology"/>
<dbReference type="GO" id="GO:0003743">
    <property type="term" value="F:translation initiation factor activity"/>
    <property type="evidence" value="ECO:0007669"/>
    <property type="project" value="UniProtKB-KW"/>
</dbReference>
<dbReference type="InterPro" id="IPR042528">
    <property type="entry name" value="elF-2B_alpha_N"/>
</dbReference>
<organism evidence="11 12">
    <name type="scientific">Podospora didyma</name>
    <dbReference type="NCBI Taxonomy" id="330526"/>
    <lineage>
        <taxon>Eukaryota</taxon>
        <taxon>Fungi</taxon>
        <taxon>Dikarya</taxon>
        <taxon>Ascomycota</taxon>
        <taxon>Pezizomycotina</taxon>
        <taxon>Sordariomycetes</taxon>
        <taxon>Sordariomycetidae</taxon>
        <taxon>Sordariales</taxon>
        <taxon>Podosporaceae</taxon>
        <taxon>Podospora</taxon>
    </lineage>
</organism>
<dbReference type="Gene3D" id="1.20.120.1070">
    <property type="entry name" value="Translation initiation factor eIF-2B, N-terminal domain"/>
    <property type="match status" value="1"/>
</dbReference>
<dbReference type="GO" id="GO:0005851">
    <property type="term" value="C:eukaryotic translation initiation factor 2B complex"/>
    <property type="evidence" value="ECO:0007669"/>
    <property type="project" value="TreeGrafter"/>
</dbReference>
<evidence type="ECO:0000256" key="1">
    <source>
        <dbReference type="ARBA" id="ARBA00004514"/>
    </source>
</evidence>
<evidence type="ECO:0000256" key="10">
    <source>
        <dbReference type="SAM" id="MobiDB-lite"/>
    </source>
</evidence>
<dbReference type="PANTHER" id="PTHR45860:SF1">
    <property type="entry name" value="TRANSLATION INITIATION FACTOR EIF-2B SUBUNIT ALPHA"/>
    <property type="match status" value="1"/>
</dbReference>
<dbReference type="EMBL" id="JAULSW010000002">
    <property type="protein sequence ID" value="KAK3390564.1"/>
    <property type="molecule type" value="Genomic_DNA"/>
</dbReference>
<name>A0AAE0U4W1_9PEZI</name>
<evidence type="ECO:0000313" key="12">
    <source>
        <dbReference type="Proteomes" id="UP001285441"/>
    </source>
</evidence>
<evidence type="ECO:0000256" key="5">
    <source>
        <dbReference type="ARBA" id="ARBA00022917"/>
    </source>
</evidence>
<evidence type="ECO:0000256" key="4">
    <source>
        <dbReference type="ARBA" id="ARBA00022540"/>
    </source>
</evidence>